<comment type="caution">
    <text evidence="1">The sequence shown here is derived from an EMBL/GenBank/DDBJ whole genome shotgun (WGS) entry which is preliminary data.</text>
</comment>
<evidence type="ECO:0000313" key="2">
    <source>
        <dbReference type="Proteomes" id="UP001548713"/>
    </source>
</evidence>
<gene>
    <name evidence="1" type="ORF">ABVV53_12605</name>
</gene>
<proteinExistence type="predicted"/>
<dbReference type="EMBL" id="JBEWLY010000019">
    <property type="protein sequence ID" value="MET1756289.1"/>
    <property type="molecule type" value="Genomic_DNA"/>
</dbReference>
<reference evidence="1 2" key="1">
    <citation type="submission" date="2024-07" db="EMBL/GenBank/DDBJ databases">
        <title>Novosphingobium kalidii RD2P27.</title>
        <authorList>
            <person name="Sun J.-Q."/>
        </authorList>
    </citation>
    <scope>NUCLEOTIDE SEQUENCE [LARGE SCALE GENOMIC DNA]</scope>
    <source>
        <strain evidence="1 2">RD2P27</strain>
    </source>
</reference>
<dbReference type="RefSeq" id="WP_353984778.1">
    <property type="nucleotide sequence ID" value="NZ_JBEWLY010000019.1"/>
</dbReference>
<dbReference type="Proteomes" id="UP001548713">
    <property type="component" value="Unassembled WGS sequence"/>
</dbReference>
<keyword evidence="2" id="KW-1185">Reference proteome</keyword>
<organism evidence="1 2">
    <name type="scientific">Novosphingobium kalidii</name>
    <dbReference type="NCBI Taxonomy" id="3230299"/>
    <lineage>
        <taxon>Bacteria</taxon>
        <taxon>Pseudomonadati</taxon>
        <taxon>Pseudomonadota</taxon>
        <taxon>Alphaproteobacteria</taxon>
        <taxon>Sphingomonadales</taxon>
        <taxon>Sphingomonadaceae</taxon>
        <taxon>Novosphingobium</taxon>
    </lineage>
</organism>
<accession>A0ABV2D3T9</accession>
<protein>
    <submittedName>
        <fullName evidence="1">Uncharacterized protein</fullName>
    </submittedName>
</protein>
<evidence type="ECO:0000313" key="1">
    <source>
        <dbReference type="EMBL" id="MET1756289.1"/>
    </source>
</evidence>
<sequence>MTAEQLAQIIVASIDRHGLRGLIYEADGVADVVMHGKVNMVAVASDVLAALEVLKSTPA</sequence>
<name>A0ABV2D3T9_9SPHN</name>